<sequence>MTLVSAKSIFPGMLSGTALSLLAFFSGSCFATAFQTQQVKLDHPANGHLLKLKDNPLLLVSGHNTEHRWLSQVELNSLQASQIAIPTTAQFFDQASIAGQSGSQLVSLTTEGVAHYNHTEKRWRKLLTSSSLYRVVDTKRLRHLEFSHDLNNDQLSDFLLPDFNGYQLWLQQVDGKFRHFELTIDSQMQAFDEDPTYIARKPWLVDLNLDGRTDIAFAKDDSLQVFLQQADGSFPTTPTALALGVGLTPDNQAQLRGGDGRSFKGLVITRLQRLADINGDAVVDLVVQQQQYVDAMEQNYSYHIHYGQKGATGVSFQPKPNQTISTSGVQFDVKFVDLDNDNRVDFYTPAAHIGVRSIIRALVAGTANVELQFYKQQADGSFGSQPVYSQDVTVEISIGSGQVNMPLATVLKNAAGVASLVVGDGEDTLRTFAPASAKLFSDKSTKQQQAMPKRGMDALAVDLNDDGKEDLVLPFTSQEVTPELTNQLQLLIQQ</sequence>
<comment type="caution">
    <text evidence="2">The sequence shown here is derived from an EMBL/GenBank/DDBJ whole genome shotgun (WGS) entry which is preliminary data.</text>
</comment>
<dbReference type="Proteomes" id="UP000283077">
    <property type="component" value="Unassembled WGS sequence"/>
</dbReference>
<evidence type="ECO:0000256" key="1">
    <source>
        <dbReference type="SAM" id="SignalP"/>
    </source>
</evidence>
<evidence type="ECO:0000313" key="2">
    <source>
        <dbReference type="EMBL" id="RVU35493.1"/>
    </source>
</evidence>
<feature type="chain" id="PRO_5019068128" evidence="1">
    <location>
        <begin position="32"/>
        <end position="494"/>
    </location>
</feature>
<dbReference type="Gene3D" id="2.130.10.130">
    <property type="entry name" value="Integrin alpha, N-terminal"/>
    <property type="match status" value="1"/>
</dbReference>
<proteinExistence type="predicted"/>
<accession>A0A437QLV3</accession>
<keyword evidence="3" id="KW-1185">Reference proteome</keyword>
<dbReference type="EMBL" id="SACS01000015">
    <property type="protein sequence ID" value="RVU35493.1"/>
    <property type="molecule type" value="Genomic_DNA"/>
</dbReference>
<gene>
    <name evidence="2" type="ORF">EOE67_14070</name>
</gene>
<keyword evidence="1" id="KW-0732">Signal</keyword>
<dbReference type="InterPro" id="IPR028994">
    <property type="entry name" value="Integrin_alpha_N"/>
</dbReference>
<name>A0A437QLV3_9GAMM</name>
<organism evidence="2 3">
    <name type="scientific">Rheinheimera riviphila</name>
    <dbReference type="NCBI Taxonomy" id="1834037"/>
    <lineage>
        <taxon>Bacteria</taxon>
        <taxon>Pseudomonadati</taxon>
        <taxon>Pseudomonadota</taxon>
        <taxon>Gammaproteobacteria</taxon>
        <taxon>Chromatiales</taxon>
        <taxon>Chromatiaceae</taxon>
        <taxon>Rheinheimera</taxon>
    </lineage>
</organism>
<dbReference type="RefSeq" id="WP_127699967.1">
    <property type="nucleotide sequence ID" value="NZ_SACS01000015.1"/>
</dbReference>
<dbReference type="PROSITE" id="PS51257">
    <property type="entry name" value="PROKAR_LIPOPROTEIN"/>
    <property type="match status" value="1"/>
</dbReference>
<reference evidence="2 3" key="1">
    <citation type="submission" date="2019-01" db="EMBL/GenBank/DDBJ databases">
        <authorList>
            <person name="Chen W.-M."/>
        </authorList>
    </citation>
    <scope>NUCLEOTIDE SEQUENCE [LARGE SCALE GENOMIC DNA]</scope>
    <source>
        <strain evidence="2 3">KYPC3</strain>
    </source>
</reference>
<dbReference type="AlphaFoldDB" id="A0A437QLV3"/>
<dbReference type="SUPFAM" id="SSF69318">
    <property type="entry name" value="Integrin alpha N-terminal domain"/>
    <property type="match status" value="1"/>
</dbReference>
<protein>
    <submittedName>
        <fullName evidence="2">VCBS repeat-containing protein</fullName>
    </submittedName>
</protein>
<dbReference type="OrthoDB" id="7054769at2"/>
<feature type="signal peptide" evidence="1">
    <location>
        <begin position="1"/>
        <end position="31"/>
    </location>
</feature>
<evidence type="ECO:0000313" key="3">
    <source>
        <dbReference type="Proteomes" id="UP000283077"/>
    </source>
</evidence>